<feature type="compositionally biased region" description="Basic and acidic residues" evidence="5">
    <location>
        <begin position="158"/>
        <end position="170"/>
    </location>
</feature>
<dbReference type="InterPro" id="IPR020095">
    <property type="entry name" value="PsdUridine_synth_TruA_C"/>
</dbReference>
<dbReference type="SUPFAM" id="SSF55120">
    <property type="entry name" value="Pseudouridine synthase"/>
    <property type="match status" value="1"/>
</dbReference>
<reference evidence="7" key="5">
    <citation type="submission" date="2025-09" db="UniProtKB">
        <authorList>
            <consortium name="Ensembl"/>
        </authorList>
    </citation>
    <scope>IDENTIFICATION</scope>
</reference>
<evidence type="ECO:0000256" key="5">
    <source>
        <dbReference type="SAM" id="MobiDB-lite"/>
    </source>
</evidence>
<evidence type="ECO:0000256" key="1">
    <source>
        <dbReference type="ARBA" id="ARBA00009375"/>
    </source>
</evidence>
<evidence type="ECO:0000256" key="3">
    <source>
        <dbReference type="ARBA" id="ARBA00023235"/>
    </source>
</evidence>
<dbReference type="STRING" id="7868.ENSCMIP00000006716"/>
<dbReference type="InterPro" id="IPR001406">
    <property type="entry name" value="PsdUridine_synth_TruA"/>
</dbReference>
<dbReference type="Gene3D" id="3.30.70.660">
    <property type="entry name" value="Pseudouridine synthase I, catalytic domain, C-terminal subdomain"/>
    <property type="match status" value="1"/>
</dbReference>
<reference evidence="7" key="4">
    <citation type="submission" date="2025-08" db="UniProtKB">
        <authorList>
            <consortium name="Ensembl"/>
        </authorList>
    </citation>
    <scope>IDENTIFICATION</scope>
</reference>
<evidence type="ECO:0000313" key="7">
    <source>
        <dbReference type="Ensembl" id="ENSCMIP00000006716.1"/>
    </source>
</evidence>
<dbReference type="AlphaFoldDB" id="A0A4W3GT01"/>
<keyword evidence="2 4" id="KW-0819">tRNA processing</keyword>
<dbReference type="InParanoid" id="A0A4W3GT01"/>
<keyword evidence="8" id="KW-1185">Reference proteome</keyword>
<dbReference type="GO" id="GO:0031119">
    <property type="term" value="P:tRNA pseudouridine synthesis"/>
    <property type="evidence" value="ECO:0007669"/>
    <property type="project" value="TreeGrafter"/>
</dbReference>
<dbReference type="GO" id="GO:0160147">
    <property type="term" value="F:tRNA pseudouridine(38-40) synthase activity"/>
    <property type="evidence" value="ECO:0007669"/>
    <property type="project" value="UniProtKB-EC"/>
</dbReference>
<evidence type="ECO:0000256" key="2">
    <source>
        <dbReference type="ARBA" id="ARBA00022694"/>
    </source>
</evidence>
<dbReference type="GO" id="GO:0003723">
    <property type="term" value="F:RNA binding"/>
    <property type="evidence" value="ECO:0007669"/>
    <property type="project" value="InterPro"/>
</dbReference>
<evidence type="ECO:0000256" key="4">
    <source>
        <dbReference type="RuleBase" id="RU003792"/>
    </source>
</evidence>
<reference evidence="8" key="2">
    <citation type="journal article" date="2007" name="PLoS Biol.">
        <title>Survey sequencing and comparative analysis of the elephant shark (Callorhinchus milii) genome.</title>
        <authorList>
            <person name="Venkatesh B."/>
            <person name="Kirkness E.F."/>
            <person name="Loh Y.H."/>
            <person name="Halpern A.L."/>
            <person name="Lee A.P."/>
            <person name="Johnson J."/>
            <person name="Dandona N."/>
            <person name="Viswanathan L.D."/>
            <person name="Tay A."/>
            <person name="Venter J.C."/>
            <person name="Strausberg R.L."/>
            <person name="Brenner S."/>
        </authorList>
    </citation>
    <scope>NUCLEOTIDE SEQUENCE [LARGE SCALE GENOMIC DNA]</scope>
</reference>
<dbReference type="PANTHER" id="PTHR11142">
    <property type="entry name" value="PSEUDOURIDYLATE SYNTHASE"/>
    <property type="match status" value="1"/>
</dbReference>
<reference evidence="8" key="1">
    <citation type="journal article" date="2006" name="Science">
        <title>Ancient noncoding elements conserved in the human genome.</title>
        <authorList>
            <person name="Venkatesh B."/>
            <person name="Kirkness E.F."/>
            <person name="Loh Y.H."/>
            <person name="Halpern A.L."/>
            <person name="Lee A.P."/>
            <person name="Johnson J."/>
            <person name="Dandona N."/>
            <person name="Viswanathan L.D."/>
            <person name="Tay A."/>
            <person name="Venter J.C."/>
            <person name="Strausberg R.L."/>
            <person name="Brenner S."/>
        </authorList>
    </citation>
    <scope>NUCLEOTIDE SEQUENCE [LARGE SCALE GENOMIC DNA]</scope>
</reference>
<dbReference type="GeneTree" id="ENSGT00950000183160"/>
<dbReference type="Ensembl" id="ENSCMIT00000006928.1">
    <property type="protein sequence ID" value="ENSCMIP00000006716.1"/>
    <property type="gene ID" value="ENSCMIG00000003761.1"/>
</dbReference>
<sequence length="201" mass="22935">MEEAAQVLLGTHDFSTFRSLNDETHFRSPVKTLLRADVTPGVSMSAQHDFHRHLEFWEITFRSRSFLYKQVRRLTGALVMVGQGRLTPRHIKELLDMRDSRAFPSDSLAPPDGLFLKEVEYDEKGKEPSGWEGVSSPPIQFLIILAEPTEGTEGEWAEGGRGREERGEGRRGRRREGRRGREIIQAPTCVMILNPQHHCTK</sequence>
<accession>A0A4W3GT01</accession>
<name>A0A4W3GT01_CALMI</name>
<proteinExistence type="inferred from homology"/>
<dbReference type="PANTHER" id="PTHR11142:SF0">
    <property type="entry name" value="TRNA PSEUDOURIDINE SYNTHASE-LIKE 1"/>
    <property type="match status" value="1"/>
</dbReference>
<reference evidence="8" key="3">
    <citation type="journal article" date="2014" name="Nature">
        <title>Elephant shark genome provides unique insights into gnathostome evolution.</title>
        <authorList>
            <consortium name="International Elephant Shark Genome Sequencing Consortium"/>
            <person name="Venkatesh B."/>
            <person name="Lee A.P."/>
            <person name="Ravi V."/>
            <person name="Maurya A.K."/>
            <person name="Lian M.M."/>
            <person name="Swann J.B."/>
            <person name="Ohta Y."/>
            <person name="Flajnik M.F."/>
            <person name="Sutoh Y."/>
            <person name="Kasahara M."/>
            <person name="Hoon S."/>
            <person name="Gangu V."/>
            <person name="Roy S.W."/>
            <person name="Irimia M."/>
            <person name="Korzh V."/>
            <person name="Kondrychyn I."/>
            <person name="Lim Z.W."/>
            <person name="Tay B.H."/>
            <person name="Tohari S."/>
            <person name="Kong K.W."/>
            <person name="Ho S."/>
            <person name="Lorente-Galdos B."/>
            <person name="Quilez J."/>
            <person name="Marques-Bonet T."/>
            <person name="Raney B.J."/>
            <person name="Ingham P.W."/>
            <person name="Tay A."/>
            <person name="Hillier L.W."/>
            <person name="Minx P."/>
            <person name="Boehm T."/>
            <person name="Wilson R.K."/>
            <person name="Brenner S."/>
            <person name="Warren W.C."/>
        </authorList>
    </citation>
    <scope>NUCLEOTIDE SEQUENCE [LARGE SCALE GENOMIC DNA]</scope>
</reference>
<organism evidence="7 8">
    <name type="scientific">Callorhinchus milii</name>
    <name type="common">Ghost shark</name>
    <dbReference type="NCBI Taxonomy" id="7868"/>
    <lineage>
        <taxon>Eukaryota</taxon>
        <taxon>Metazoa</taxon>
        <taxon>Chordata</taxon>
        <taxon>Craniata</taxon>
        <taxon>Vertebrata</taxon>
        <taxon>Chondrichthyes</taxon>
        <taxon>Holocephali</taxon>
        <taxon>Chimaeriformes</taxon>
        <taxon>Callorhinchidae</taxon>
        <taxon>Callorhinchus</taxon>
    </lineage>
</organism>
<dbReference type="InterPro" id="IPR020103">
    <property type="entry name" value="PsdUridine_synth_cat_dom_sf"/>
</dbReference>
<dbReference type="Pfam" id="PF01416">
    <property type="entry name" value="PseudoU_synth_1"/>
    <property type="match status" value="1"/>
</dbReference>
<feature type="region of interest" description="Disordered" evidence="5">
    <location>
        <begin position="152"/>
        <end position="180"/>
    </location>
</feature>
<keyword evidence="3 4" id="KW-0413">Isomerase</keyword>
<dbReference type="EC" id="5.4.99.12" evidence="4"/>
<comment type="catalytic activity">
    <reaction evidence="4">
        <text>uridine(38/39/40) in tRNA = pseudouridine(38/39/40) in tRNA</text>
        <dbReference type="Rhea" id="RHEA:22376"/>
        <dbReference type="Rhea" id="RHEA-COMP:10085"/>
        <dbReference type="Rhea" id="RHEA-COMP:10087"/>
        <dbReference type="ChEBI" id="CHEBI:65314"/>
        <dbReference type="ChEBI" id="CHEBI:65315"/>
        <dbReference type="EC" id="5.4.99.12"/>
    </reaction>
</comment>
<protein>
    <recommendedName>
        <fullName evidence="4">tRNA pseudouridine synthase</fullName>
        <ecNumber evidence="4">5.4.99.12</ecNumber>
    </recommendedName>
</protein>
<comment type="similarity">
    <text evidence="1 4">Belongs to the tRNA pseudouridine synthase TruA family.</text>
</comment>
<feature type="domain" description="Pseudouridine synthase I TruA alpha/beta" evidence="6">
    <location>
        <begin position="4"/>
        <end position="122"/>
    </location>
</feature>
<evidence type="ECO:0000313" key="8">
    <source>
        <dbReference type="Proteomes" id="UP000314986"/>
    </source>
</evidence>
<dbReference type="Proteomes" id="UP000314986">
    <property type="component" value="Unassembled WGS sequence"/>
</dbReference>
<dbReference type="InterPro" id="IPR020097">
    <property type="entry name" value="PsdUridine_synth_TruA_a/b_dom"/>
</dbReference>
<evidence type="ECO:0000259" key="6">
    <source>
        <dbReference type="Pfam" id="PF01416"/>
    </source>
</evidence>